<evidence type="ECO:0000313" key="1">
    <source>
        <dbReference type="EMBL" id="PIA42358.1"/>
    </source>
</evidence>
<evidence type="ECO:0000313" key="2">
    <source>
        <dbReference type="Proteomes" id="UP000230069"/>
    </source>
</evidence>
<reference evidence="1 2" key="1">
    <citation type="submission" date="2017-09" db="EMBL/GenBank/DDBJ databases">
        <title>WGS assembly of Aquilegia coerulea Goldsmith.</title>
        <authorList>
            <person name="Hodges S."/>
            <person name="Kramer E."/>
            <person name="Nordborg M."/>
            <person name="Tomkins J."/>
            <person name="Borevitz J."/>
            <person name="Derieg N."/>
            <person name="Yan J."/>
            <person name="Mihaltcheva S."/>
            <person name="Hayes R.D."/>
            <person name="Rokhsar D."/>
        </authorList>
    </citation>
    <scope>NUCLEOTIDE SEQUENCE [LARGE SCALE GENOMIC DNA]</scope>
    <source>
        <strain evidence="2">cv. Goldsmith</strain>
    </source>
</reference>
<dbReference type="InParanoid" id="A0A2G5DFQ0"/>
<protein>
    <submittedName>
        <fullName evidence="1">Uncharacterized protein</fullName>
    </submittedName>
</protein>
<sequence>MINRKKKENFLSSSNQVFNHVLNVEIAFYLLFTKTSSICNFTSFATLKFQTSNSTLIPFDSTGFINSRVLQI</sequence>
<name>A0A2G5DFQ0_AQUCA</name>
<dbReference type="OrthoDB" id="25157at2759"/>
<dbReference type="AlphaFoldDB" id="A0A2G5DFQ0"/>
<dbReference type="EMBL" id="KZ305037">
    <property type="protein sequence ID" value="PIA42358.1"/>
    <property type="molecule type" value="Genomic_DNA"/>
</dbReference>
<keyword evidence="2" id="KW-1185">Reference proteome</keyword>
<organism evidence="1 2">
    <name type="scientific">Aquilegia coerulea</name>
    <name type="common">Rocky mountain columbine</name>
    <dbReference type="NCBI Taxonomy" id="218851"/>
    <lineage>
        <taxon>Eukaryota</taxon>
        <taxon>Viridiplantae</taxon>
        <taxon>Streptophyta</taxon>
        <taxon>Embryophyta</taxon>
        <taxon>Tracheophyta</taxon>
        <taxon>Spermatophyta</taxon>
        <taxon>Magnoliopsida</taxon>
        <taxon>Ranunculales</taxon>
        <taxon>Ranunculaceae</taxon>
        <taxon>Thalictroideae</taxon>
        <taxon>Aquilegia</taxon>
    </lineage>
</organism>
<dbReference type="Proteomes" id="UP000230069">
    <property type="component" value="Unassembled WGS sequence"/>
</dbReference>
<gene>
    <name evidence="1" type="ORF">AQUCO_02000072v1</name>
</gene>
<accession>A0A2G5DFQ0</accession>
<proteinExistence type="predicted"/>